<dbReference type="GO" id="GO:0030246">
    <property type="term" value="F:carbohydrate binding"/>
    <property type="evidence" value="ECO:0007669"/>
    <property type="project" value="InterPro"/>
</dbReference>
<dbReference type="EMBL" id="RBAH01000027">
    <property type="protein sequence ID" value="RKN72408.1"/>
    <property type="molecule type" value="Genomic_DNA"/>
</dbReference>
<keyword evidence="9" id="KW-1185">Reference proteome</keyword>
<keyword evidence="2" id="KW-0805">Transcription regulation</keyword>
<evidence type="ECO:0000313" key="8">
    <source>
        <dbReference type="EMBL" id="RKN72408.1"/>
    </source>
</evidence>
<dbReference type="Gene3D" id="2.60.40.1760">
    <property type="entry name" value="glycosyl hydrolase (family 31)"/>
    <property type="match status" value="1"/>
</dbReference>
<dbReference type="SUPFAM" id="SSF46689">
    <property type="entry name" value="Homeodomain-like"/>
    <property type="match status" value="2"/>
</dbReference>
<feature type="domain" description="HTH araC/xylS-type" evidence="7">
    <location>
        <begin position="886"/>
        <end position="982"/>
    </location>
</feature>
<dbReference type="InterPro" id="IPR051816">
    <property type="entry name" value="Glycosyl_Hydrolase_31"/>
</dbReference>
<dbReference type="InterPro" id="IPR009057">
    <property type="entry name" value="Homeodomain-like_sf"/>
</dbReference>
<dbReference type="SUPFAM" id="SSF51445">
    <property type="entry name" value="(Trans)glycosidases"/>
    <property type="match status" value="1"/>
</dbReference>
<dbReference type="AlphaFoldDB" id="A0A3B0BIL8"/>
<dbReference type="Pfam" id="PF13802">
    <property type="entry name" value="Gal_mutarotas_2"/>
    <property type="match status" value="1"/>
</dbReference>
<keyword evidence="3" id="KW-0238">DNA-binding</keyword>
<dbReference type="InterPro" id="IPR033403">
    <property type="entry name" value="DUF5110"/>
</dbReference>
<dbReference type="InterPro" id="IPR017853">
    <property type="entry name" value="GH"/>
</dbReference>
<proteinExistence type="inferred from homology"/>
<dbReference type="PANTHER" id="PTHR43863:SF2">
    <property type="entry name" value="MALTASE-GLUCOAMYLASE"/>
    <property type="match status" value="1"/>
</dbReference>
<comment type="similarity">
    <text evidence="1 5">Belongs to the glycosyl hydrolase 31 family.</text>
</comment>
<dbReference type="InterPro" id="IPR013780">
    <property type="entry name" value="Glyco_hydro_b"/>
</dbReference>
<feature type="compositionally biased region" description="Basic and acidic residues" evidence="6">
    <location>
        <begin position="751"/>
        <end position="761"/>
    </location>
</feature>
<dbReference type="Gene3D" id="2.60.40.1180">
    <property type="entry name" value="Golgi alpha-mannosidase II"/>
    <property type="match status" value="2"/>
</dbReference>
<evidence type="ECO:0000256" key="1">
    <source>
        <dbReference type="ARBA" id="ARBA00007806"/>
    </source>
</evidence>
<protein>
    <submittedName>
        <fullName evidence="8">Helix-turn-helix domain-containing protein</fullName>
    </submittedName>
</protein>
<dbReference type="SUPFAM" id="SSF74650">
    <property type="entry name" value="Galactose mutarotase-like"/>
    <property type="match status" value="1"/>
</dbReference>
<feature type="region of interest" description="Disordered" evidence="6">
    <location>
        <begin position="751"/>
        <end position="777"/>
    </location>
</feature>
<dbReference type="InterPro" id="IPR048395">
    <property type="entry name" value="Glyco_hydro_31_C"/>
</dbReference>
<dbReference type="Pfam" id="PF12833">
    <property type="entry name" value="HTH_18"/>
    <property type="match status" value="1"/>
</dbReference>
<dbReference type="InterPro" id="IPR018060">
    <property type="entry name" value="HTH_AraC"/>
</dbReference>
<dbReference type="GO" id="GO:0043565">
    <property type="term" value="F:sequence-specific DNA binding"/>
    <property type="evidence" value="ECO:0007669"/>
    <property type="project" value="InterPro"/>
</dbReference>
<dbReference type="Pfam" id="PF01055">
    <property type="entry name" value="Glyco_hydro_31_2nd"/>
    <property type="match status" value="2"/>
</dbReference>
<evidence type="ECO:0000256" key="2">
    <source>
        <dbReference type="ARBA" id="ARBA00023015"/>
    </source>
</evidence>
<keyword evidence="5" id="KW-0378">Hydrolase</keyword>
<dbReference type="InterPro" id="IPR025887">
    <property type="entry name" value="Glyco_hydro_31_N_dom"/>
</dbReference>
<keyword evidence="4" id="KW-0804">Transcription</keyword>
<gene>
    <name evidence="8" type="ORF">D7M11_28430</name>
</gene>
<dbReference type="PANTHER" id="PTHR43863">
    <property type="entry name" value="HYDROLASE, PUTATIVE (AFU_ORTHOLOGUE AFUA_1G03140)-RELATED"/>
    <property type="match status" value="1"/>
</dbReference>
<evidence type="ECO:0000259" key="7">
    <source>
        <dbReference type="PROSITE" id="PS01124"/>
    </source>
</evidence>
<dbReference type="GO" id="GO:0003700">
    <property type="term" value="F:DNA-binding transcription factor activity"/>
    <property type="evidence" value="ECO:0007669"/>
    <property type="project" value="InterPro"/>
</dbReference>
<reference evidence="8 9" key="1">
    <citation type="journal article" date="2007" name="Int. J. Syst. Evol. Microbiol.">
        <title>Paenibacillus ginsengarvi sp. nov., isolated from soil from ginseng cultivation.</title>
        <authorList>
            <person name="Yoon M.H."/>
            <person name="Ten L.N."/>
            <person name="Im W.T."/>
        </authorList>
    </citation>
    <scope>NUCLEOTIDE SEQUENCE [LARGE SCALE GENOMIC DNA]</scope>
    <source>
        <strain evidence="8 9">KCTC 13059</strain>
    </source>
</reference>
<evidence type="ECO:0000256" key="6">
    <source>
        <dbReference type="SAM" id="MobiDB-lite"/>
    </source>
</evidence>
<dbReference type="PROSITE" id="PS00041">
    <property type="entry name" value="HTH_ARAC_FAMILY_1"/>
    <property type="match status" value="1"/>
</dbReference>
<dbReference type="InterPro" id="IPR018062">
    <property type="entry name" value="HTH_AraC-typ_CS"/>
</dbReference>
<sequence>MTKCAKLDNRSSFIREPSGRGGKRMCSNFASITLQTASGSFICVVPVAPHTFHIRVNRTGQFAEPSPLTRLGVALPPACPVNWHKEQDGDNLCVLTGEAELRLNRQTGSVLLQDASGHVLTRQTRPSYGGGDEGFGAQFALADDERIYGLGDQYDAPLMKRGCTLSMSLHGNRVHAPVPLLLSSGGWALLVDTDAEHTFDVGRTSPDEVTFHGKRGELAYYLIAGGSLTELLGKYIQLTGPSAMLPIWAYGLSFICNQQATARDMIEDALKFRREGIPCDMIGLEPTWMEGSFDYDTPVRWHPEKFYIPQWMPEGAHTFMGALSTMGFKLSLGLYLPKSTGYEAGSEADWPSAYNFLKPFVAQGVQGFKLCTDVPVQEQVRLSADSGEEDAEAGLTVAASISKVIQTGYALQTGKRPIVYTPVGYTGVHKYAAMWSGGRNQPHLSMLSLGLSGIPNMGVDMNLHKPGGIHFGFFQPWSKVNSWAYWRHPLLLDSDLLAVFKTYAKLRYRLLPYIYTAASVACRTGLPIARAMALAYPDDAEAVMLQNEYMFGDEFLVAVFTDEVYLPSGEWIDYWTGETFAGPSRLSYRTPPHAGGPLFVRAGAIVPMWPDMEHAGQRPTDRMELHLYPGSDRTYSLYEDDGETLGYLQGESAVTDIVCTHERGVYRIDIGPRTGWFRSMPERRQWDVVIHTRDKPAIVKVNGDVWREAAGGRKAPAPAHWSFYRRAGLLRLSLEETADGSQRHTRVELIDSAERDVRRSEPLPADSGKTNKTSSELEKELEIGLETGDEAKTLSALRRWWEVRMAAGRSPELLREHLLYMNGLYVRSIERKGRTLGEVLGEEPLPQYEPGADDEAAQAYDSLAEMAKRIVAYDNGQRGKTNEIIRRTTDIIRQELDLELSLQAVADRLHLNSSYLSRRFKKEVGLSFSDYVLEKKMELAKELLLAGSTVGATAERTGFKETSYFIRVFRKYWGVTPGEMKR</sequence>
<dbReference type="SMART" id="SM00342">
    <property type="entry name" value="HTH_ARAC"/>
    <property type="match status" value="1"/>
</dbReference>
<dbReference type="InterPro" id="IPR000322">
    <property type="entry name" value="Glyco_hydro_31_TIM"/>
</dbReference>
<evidence type="ECO:0000256" key="5">
    <source>
        <dbReference type="RuleBase" id="RU361185"/>
    </source>
</evidence>
<evidence type="ECO:0000256" key="3">
    <source>
        <dbReference type="ARBA" id="ARBA00023125"/>
    </source>
</evidence>
<organism evidence="8 9">
    <name type="scientific">Paenibacillus ginsengarvi</name>
    <dbReference type="NCBI Taxonomy" id="400777"/>
    <lineage>
        <taxon>Bacteria</taxon>
        <taxon>Bacillati</taxon>
        <taxon>Bacillota</taxon>
        <taxon>Bacilli</taxon>
        <taxon>Bacillales</taxon>
        <taxon>Paenibacillaceae</taxon>
        <taxon>Paenibacillus</taxon>
    </lineage>
</organism>
<comment type="caution">
    <text evidence="8">The sequence shown here is derived from an EMBL/GenBank/DDBJ whole genome shotgun (WGS) entry which is preliminary data.</text>
</comment>
<evidence type="ECO:0000313" key="9">
    <source>
        <dbReference type="Proteomes" id="UP000282311"/>
    </source>
</evidence>
<dbReference type="SUPFAM" id="SSF51011">
    <property type="entry name" value="Glycosyl hydrolase domain"/>
    <property type="match status" value="1"/>
</dbReference>
<name>A0A3B0BIL8_9BACL</name>
<dbReference type="Proteomes" id="UP000282311">
    <property type="component" value="Unassembled WGS sequence"/>
</dbReference>
<dbReference type="GO" id="GO:0005975">
    <property type="term" value="P:carbohydrate metabolic process"/>
    <property type="evidence" value="ECO:0007669"/>
    <property type="project" value="InterPro"/>
</dbReference>
<dbReference type="Gene3D" id="1.10.10.60">
    <property type="entry name" value="Homeodomain-like"/>
    <property type="match status" value="2"/>
</dbReference>
<dbReference type="CDD" id="cd14752">
    <property type="entry name" value="GH31_N"/>
    <property type="match status" value="1"/>
</dbReference>
<dbReference type="Pfam" id="PF21365">
    <property type="entry name" value="Glyco_hydro_31_3rd"/>
    <property type="match status" value="1"/>
</dbReference>
<evidence type="ECO:0000256" key="4">
    <source>
        <dbReference type="ARBA" id="ARBA00023163"/>
    </source>
</evidence>
<dbReference type="InterPro" id="IPR011013">
    <property type="entry name" value="Gal_mutarotase_sf_dom"/>
</dbReference>
<dbReference type="GO" id="GO:0004553">
    <property type="term" value="F:hydrolase activity, hydrolyzing O-glycosyl compounds"/>
    <property type="evidence" value="ECO:0007669"/>
    <property type="project" value="InterPro"/>
</dbReference>
<dbReference type="Gene3D" id="3.20.20.80">
    <property type="entry name" value="Glycosidases"/>
    <property type="match status" value="2"/>
</dbReference>
<accession>A0A3B0BIL8</accession>
<dbReference type="Pfam" id="PF17137">
    <property type="entry name" value="DUF5110"/>
    <property type="match status" value="1"/>
</dbReference>
<dbReference type="PROSITE" id="PS01124">
    <property type="entry name" value="HTH_ARAC_FAMILY_2"/>
    <property type="match status" value="1"/>
</dbReference>
<keyword evidence="5" id="KW-0326">Glycosidase</keyword>